<keyword evidence="4" id="KW-0812">Transmembrane</keyword>
<evidence type="ECO:0000313" key="6">
    <source>
        <dbReference type="EMBL" id="MCW3788937.1"/>
    </source>
</evidence>
<keyword evidence="4" id="KW-1133">Transmembrane helix</keyword>
<dbReference type="Proteomes" id="UP001209229">
    <property type="component" value="Unassembled WGS sequence"/>
</dbReference>
<dbReference type="Pfam" id="PF12833">
    <property type="entry name" value="HTH_18"/>
    <property type="match status" value="1"/>
</dbReference>
<dbReference type="InterPro" id="IPR011110">
    <property type="entry name" value="Reg_prop"/>
</dbReference>
<dbReference type="GO" id="GO:0000155">
    <property type="term" value="F:phosphorelay sensor kinase activity"/>
    <property type="evidence" value="ECO:0007669"/>
    <property type="project" value="TreeGrafter"/>
</dbReference>
<feature type="domain" description="HTH araC/xylS-type" evidence="5">
    <location>
        <begin position="848"/>
        <end position="947"/>
    </location>
</feature>
<dbReference type="Pfam" id="PF07495">
    <property type="entry name" value="Y_Y_Y"/>
    <property type="match status" value="1"/>
</dbReference>
<dbReference type="Pfam" id="PF07494">
    <property type="entry name" value="Reg_prop"/>
    <property type="match status" value="3"/>
</dbReference>
<keyword evidence="7" id="KW-1185">Reference proteome</keyword>
<evidence type="ECO:0000256" key="1">
    <source>
        <dbReference type="ARBA" id="ARBA00022553"/>
    </source>
</evidence>
<keyword evidence="1" id="KW-0597">Phosphoprotein</keyword>
<dbReference type="PANTHER" id="PTHR43547">
    <property type="entry name" value="TWO-COMPONENT HISTIDINE KINASE"/>
    <property type="match status" value="1"/>
</dbReference>
<evidence type="ECO:0000313" key="7">
    <source>
        <dbReference type="Proteomes" id="UP001209229"/>
    </source>
</evidence>
<comment type="caution">
    <text evidence="6">The sequence shown here is derived from an EMBL/GenBank/DDBJ whole genome shotgun (WGS) entry which is preliminary data.</text>
</comment>
<dbReference type="GO" id="GO:0043565">
    <property type="term" value="F:sequence-specific DNA binding"/>
    <property type="evidence" value="ECO:0007669"/>
    <property type="project" value="InterPro"/>
</dbReference>
<feature type="transmembrane region" description="Helical" evidence="4">
    <location>
        <begin position="12"/>
        <end position="30"/>
    </location>
</feature>
<evidence type="ECO:0000256" key="3">
    <source>
        <dbReference type="ARBA" id="ARBA00023163"/>
    </source>
</evidence>
<evidence type="ECO:0000256" key="4">
    <source>
        <dbReference type="SAM" id="Phobius"/>
    </source>
</evidence>
<dbReference type="InterPro" id="IPR018060">
    <property type="entry name" value="HTH_AraC"/>
</dbReference>
<sequence length="952" mass="110129">MTLKKTTHTSLQFCLKIIIVFSFFHFHLSAQNISIRDIPSQEKLPVNAIHRIFQDSEGYMWYGTFNGLCRYDGYSIKTLRSDFYNPNLLKDNYITYINEDHDNKIWFGTFKGAYTLDKETYQLKAISLGDDSDRWIFSINVTSDGTIWVNVAGTLFRLNSNGDILKQYDLNIKGEPRSVFFVYEDINDEILISLTGCGMYKLDKSSDSFEPYFTDSEFTDIERIIWDETHQCYWLGTWGKGIVRFNPEAKYPEEQYIAQPLPVDFKGEPVAQLFHMVRDDVLEYLWVTTTKNIFAFQITENGTLEQVDTSPFLGTSNRMLYEIFKDRFGKMWVSSFDEKSFIIDIHNDFIKKYPLTGLKERINANPAIVSLYEDEGIFWLSQDRYGLCLYDAKNGILKHFSEFNAVQNLSLWDATLIKGSHRSNQIWTTLYNTEVIGLKRNNMEMELQQHLYFDTLAQDPGFISALYEDNKDHLWIGTTTSVFFYNIKEDEIQLVVEGIGDVRDIIQTGDGRIWILLNNKGICAIDADLETTLFEFEKDFVCADATSDGQLWIGTGKGEVLLFNPATQKLDDYSKRCGLNGDIINSIIVDQLNHVWITTNQSVKEYNPRNGAFRRYSTNNPDFLLTRLLPGSTYFDGTENIYFGGISGIISIPPTQRLEGIPESIETHISDIKIMGTSIWDHPEIQKISDSILYLNPADRNLEIEFSSLDFHNLDQVRYAYQLEGVDDNWVYTEEGKNAAFYNQLAKGDYIFRVKATDKNGLWSKKITSLHILRLPAWYESWWAFVLYFILIASLLGYIIYINHKRIELRSSEKWADSAEMVKMHHYIENSKNAATPEFEEYDKMLIEKATNIVVENLGDSKFNVEALASDMNMSRSTLSRKIKLITGDTSFQFIKKIKMHHACQMLKNKTVKVSDVMISLGYNDYKNFTESFKSIYGISPSEYQKTQCENE</sequence>
<dbReference type="SMART" id="SM00342">
    <property type="entry name" value="HTH_ARAC"/>
    <property type="match status" value="1"/>
</dbReference>
<dbReference type="GO" id="GO:0003700">
    <property type="term" value="F:DNA-binding transcription factor activity"/>
    <property type="evidence" value="ECO:0007669"/>
    <property type="project" value="InterPro"/>
</dbReference>
<dbReference type="Gene3D" id="1.10.10.60">
    <property type="entry name" value="Homeodomain-like"/>
    <property type="match status" value="1"/>
</dbReference>
<dbReference type="EMBL" id="JAPDPJ010000072">
    <property type="protein sequence ID" value="MCW3788937.1"/>
    <property type="molecule type" value="Genomic_DNA"/>
</dbReference>
<dbReference type="Gene3D" id="2.130.10.10">
    <property type="entry name" value="YVTN repeat-like/Quinoprotein amine dehydrogenase"/>
    <property type="match status" value="2"/>
</dbReference>
<dbReference type="InterPro" id="IPR009057">
    <property type="entry name" value="Homeodomain-like_sf"/>
</dbReference>
<dbReference type="InterPro" id="IPR013783">
    <property type="entry name" value="Ig-like_fold"/>
</dbReference>
<dbReference type="SUPFAM" id="SSF46689">
    <property type="entry name" value="Homeodomain-like"/>
    <property type="match status" value="1"/>
</dbReference>
<reference evidence="6" key="1">
    <citation type="submission" date="2022-10" db="EMBL/GenBank/DDBJ databases">
        <authorList>
            <person name="Yu W.X."/>
        </authorList>
    </citation>
    <scope>NUCLEOTIDE SEQUENCE</scope>
    <source>
        <strain evidence="6">AAT</strain>
    </source>
</reference>
<accession>A0AAE3M8L4</accession>
<dbReference type="SUPFAM" id="SSF63825">
    <property type="entry name" value="YWTD domain"/>
    <property type="match status" value="1"/>
</dbReference>
<evidence type="ECO:0000259" key="5">
    <source>
        <dbReference type="PROSITE" id="PS01124"/>
    </source>
</evidence>
<dbReference type="InterPro" id="IPR015943">
    <property type="entry name" value="WD40/YVTN_repeat-like_dom_sf"/>
</dbReference>
<dbReference type="Gene3D" id="2.60.40.10">
    <property type="entry name" value="Immunoglobulins"/>
    <property type="match status" value="1"/>
</dbReference>
<dbReference type="InterPro" id="IPR011123">
    <property type="entry name" value="Y_Y_Y"/>
</dbReference>
<organism evidence="6 7">
    <name type="scientific">Plebeiibacterium sediminum</name>
    <dbReference type="NCBI Taxonomy" id="2992112"/>
    <lineage>
        <taxon>Bacteria</taxon>
        <taxon>Pseudomonadati</taxon>
        <taxon>Bacteroidota</taxon>
        <taxon>Bacteroidia</taxon>
        <taxon>Marinilabiliales</taxon>
        <taxon>Marinilabiliaceae</taxon>
        <taxon>Plebeiibacterium</taxon>
    </lineage>
</organism>
<dbReference type="SUPFAM" id="SSF63829">
    <property type="entry name" value="Calcium-dependent phosphotriesterase"/>
    <property type="match status" value="2"/>
</dbReference>
<protein>
    <submittedName>
        <fullName evidence="6">Helix-turn-helix domain-containing protein</fullName>
    </submittedName>
</protein>
<dbReference type="AlphaFoldDB" id="A0AAE3M8L4"/>
<dbReference type="PROSITE" id="PS01124">
    <property type="entry name" value="HTH_ARAC_FAMILY_2"/>
    <property type="match status" value="1"/>
</dbReference>
<feature type="transmembrane region" description="Helical" evidence="4">
    <location>
        <begin position="782"/>
        <end position="802"/>
    </location>
</feature>
<dbReference type="RefSeq" id="WP_301192494.1">
    <property type="nucleotide sequence ID" value="NZ_JAPDPJ010000072.1"/>
</dbReference>
<gene>
    <name evidence="6" type="ORF">OM075_20880</name>
</gene>
<keyword evidence="2" id="KW-0805">Transcription regulation</keyword>
<proteinExistence type="predicted"/>
<dbReference type="PANTHER" id="PTHR43547:SF2">
    <property type="entry name" value="HYBRID SIGNAL TRANSDUCTION HISTIDINE KINASE C"/>
    <property type="match status" value="1"/>
</dbReference>
<evidence type="ECO:0000256" key="2">
    <source>
        <dbReference type="ARBA" id="ARBA00023015"/>
    </source>
</evidence>
<keyword evidence="3" id="KW-0804">Transcription</keyword>
<keyword evidence="4" id="KW-0472">Membrane</keyword>
<name>A0AAE3M8L4_9BACT</name>